<organism evidence="2 3">
    <name type="scientific">Candidatus Thiodiazotropha taylori</name>
    <dbReference type="NCBI Taxonomy" id="2792791"/>
    <lineage>
        <taxon>Bacteria</taxon>
        <taxon>Pseudomonadati</taxon>
        <taxon>Pseudomonadota</taxon>
        <taxon>Gammaproteobacteria</taxon>
        <taxon>Chromatiales</taxon>
        <taxon>Sedimenticolaceae</taxon>
        <taxon>Candidatus Thiodiazotropha</taxon>
    </lineage>
</organism>
<gene>
    <name evidence="2" type="ORF">KME65_10975</name>
</gene>
<dbReference type="AlphaFoldDB" id="A0A944M8X7"/>
<proteinExistence type="predicted"/>
<evidence type="ECO:0000313" key="2">
    <source>
        <dbReference type="EMBL" id="MBT2989474.1"/>
    </source>
</evidence>
<reference evidence="2 3" key="1">
    <citation type="submission" date="2021-05" db="EMBL/GenBank/DDBJ databases">
        <title>Genetic and Functional Diversity in Clade A Lucinid endosymbionts from the Bahamas.</title>
        <authorList>
            <person name="Giani N.M."/>
            <person name="Engel A.S."/>
            <person name="Campbell B.J."/>
        </authorList>
    </citation>
    <scope>NUCLEOTIDE SEQUENCE [LARGE SCALE GENOMIC DNA]</scope>
    <source>
        <strain evidence="2">LUC16012Gg_MoonRockCtena</strain>
    </source>
</reference>
<dbReference type="Proteomes" id="UP000770889">
    <property type="component" value="Unassembled WGS sequence"/>
</dbReference>
<evidence type="ECO:0000256" key="1">
    <source>
        <dbReference type="SAM" id="Phobius"/>
    </source>
</evidence>
<protein>
    <recommendedName>
        <fullName evidence="4">Cardiolipin synthase N-terminal domain-containing protein</fullName>
    </recommendedName>
</protein>
<keyword evidence="1" id="KW-0472">Membrane</keyword>
<name>A0A944M8X7_9GAMM</name>
<evidence type="ECO:0000313" key="3">
    <source>
        <dbReference type="Proteomes" id="UP000770889"/>
    </source>
</evidence>
<dbReference type="EMBL" id="JAHHGM010000009">
    <property type="protein sequence ID" value="MBT2989474.1"/>
    <property type="molecule type" value="Genomic_DNA"/>
</dbReference>
<feature type="transmembrane region" description="Helical" evidence="1">
    <location>
        <begin position="6"/>
        <end position="27"/>
    </location>
</feature>
<accession>A0A944M8X7</accession>
<sequence length="66" mass="7438">MTTILGLSLTALLITGFIWFLPILLILRSGKTSGAEKLFWILAVVFVSWFAWILYLLLAPLGEQKE</sequence>
<keyword evidence="1" id="KW-1133">Transmembrane helix</keyword>
<comment type="caution">
    <text evidence="2">The sequence shown here is derived from an EMBL/GenBank/DDBJ whole genome shotgun (WGS) entry which is preliminary data.</text>
</comment>
<keyword evidence="1" id="KW-0812">Transmembrane</keyword>
<evidence type="ECO:0008006" key="4">
    <source>
        <dbReference type="Google" id="ProtNLM"/>
    </source>
</evidence>
<feature type="transmembrane region" description="Helical" evidence="1">
    <location>
        <begin position="39"/>
        <end position="58"/>
    </location>
</feature>